<dbReference type="InterPro" id="IPR036291">
    <property type="entry name" value="NAD(P)-bd_dom_sf"/>
</dbReference>
<dbReference type="STRING" id="1838280.A6M21_13120"/>
<dbReference type="InterPro" id="IPR006140">
    <property type="entry name" value="D-isomer_DH_NAD-bd"/>
</dbReference>
<reference evidence="8 9" key="1">
    <citation type="submission" date="2016-04" db="EMBL/GenBank/DDBJ databases">
        <authorList>
            <person name="Evans L.H."/>
            <person name="Alamgir A."/>
            <person name="Owens N."/>
            <person name="Weber N.D."/>
            <person name="Virtaneva K."/>
            <person name="Barbian K."/>
            <person name="Babar A."/>
            <person name="Rosenke K."/>
        </authorList>
    </citation>
    <scope>NUCLEOTIDE SEQUENCE [LARGE SCALE GENOMIC DNA]</scope>
    <source>
        <strain evidence="8 9">LMa1</strain>
    </source>
</reference>
<keyword evidence="9" id="KW-1185">Reference proteome</keyword>
<dbReference type="InterPro" id="IPR029753">
    <property type="entry name" value="D-isomer_DH_CS"/>
</dbReference>
<dbReference type="PANTHER" id="PTHR42789:SF1">
    <property type="entry name" value="D-ISOMER SPECIFIC 2-HYDROXYACID DEHYDROGENASE FAMILY PROTEIN (AFU_ORTHOLOGUE AFUA_6G10090)"/>
    <property type="match status" value="1"/>
</dbReference>
<dbReference type="FunFam" id="3.40.50.720:FF:000203">
    <property type="entry name" value="D-3-phosphoglycerate dehydrogenase (SerA)"/>
    <property type="match status" value="1"/>
</dbReference>
<dbReference type="GO" id="GO:0008652">
    <property type="term" value="P:amino acid biosynthetic process"/>
    <property type="evidence" value="ECO:0007669"/>
    <property type="project" value="UniProtKB-KW"/>
</dbReference>
<dbReference type="GO" id="GO:0051287">
    <property type="term" value="F:NAD binding"/>
    <property type="evidence" value="ECO:0007669"/>
    <property type="project" value="InterPro"/>
</dbReference>
<keyword evidence="3 5" id="KW-0560">Oxidoreductase</keyword>
<evidence type="ECO:0000256" key="5">
    <source>
        <dbReference type="RuleBase" id="RU003719"/>
    </source>
</evidence>
<dbReference type="PROSITE" id="PS00065">
    <property type="entry name" value="D_2_HYDROXYACID_DH_1"/>
    <property type="match status" value="1"/>
</dbReference>
<comment type="caution">
    <text evidence="8">The sequence shown here is derived from an EMBL/GenBank/DDBJ whole genome shotgun (WGS) entry which is preliminary data.</text>
</comment>
<dbReference type="Gene3D" id="3.40.50.720">
    <property type="entry name" value="NAD(P)-binding Rossmann-like Domain"/>
    <property type="match status" value="2"/>
</dbReference>
<dbReference type="RefSeq" id="WP_066669601.1">
    <property type="nucleotide sequence ID" value="NZ_LYVF01000175.1"/>
</dbReference>
<keyword evidence="4" id="KW-0520">NAD</keyword>
<dbReference type="SUPFAM" id="SSF51735">
    <property type="entry name" value="NAD(P)-binding Rossmann-fold domains"/>
    <property type="match status" value="1"/>
</dbReference>
<evidence type="ECO:0000259" key="7">
    <source>
        <dbReference type="Pfam" id="PF02826"/>
    </source>
</evidence>
<evidence type="ECO:0000256" key="4">
    <source>
        <dbReference type="ARBA" id="ARBA00023027"/>
    </source>
</evidence>
<dbReference type="AlphaFoldDB" id="A0A1B7LCN6"/>
<comment type="similarity">
    <text evidence="1 5">Belongs to the D-isomer specific 2-hydroxyacid dehydrogenase family.</text>
</comment>
<accession>A0A1B7LCN6</accession>
<name>A0A1B7LCN6_9FIRM</name>
<evidence type="ECO:0000313" key="8">
    <source>
        <dbReference type="EMBL" id="OAT80671.1"/>
    </source>
</evidence>
<organism evidence="8 9">
    <name type="scientific">Desulfotomaculum copahuensis</name>
    <dbReference type="NCBI Taxonomy" id="1838280"/>
    <lineage>
        <taxon>Bacteria</taxon>
        <taxon>Bacillati</taxon>
        <taxon>Bacillota</taxon>
        <taxon>Clostridia</taxon>
        <taxon>Eubacteriales</taxon>
        <taxon>Desulfotomaculaceae</taxon>
        <taxon>Desulfotomaculum</taxon>
    </lineage>
</organism>
<protein>
    <recommendedName>
        <fullName evidence="10">Hydroxyacid dehydrogenase</fullName>
    </recommendedName>
</protein>
<dbReference type="InterPro" id="IPR006139">
    <property type="entry name" value="D-isomer_2_OHA_DH_cat_dom"/>
</dbReference>
<dbReference type="Pfam" id="PF00389">
    <property type="entry name" value="2-Hacid_dh"/>
    <property type="match status" value="1"/>
</dbReference>
<evidence type="ECO:0000313" key="9">
    <source>
        <dbReference type="Proteomes" id="UP000078532"/>
    </source>
</evidence>
<dbReference type="Pfam" id="PF02826">
    <property type="entry name" value="2-Hacid_dh_C"/>
    <property type="match status" value="1"/>
</dbReference>
<keyword evidence="2" id="KW-0028">Amino-acid biosynthesis</keyword>
<dbReference type="PANTHER" id="PTHR42789">
    <property type="entry name" value="D-ISOMER SPECIFIC 2-HYDROXYACID DEHYDROGENASE FAMILY PROTEIN (AFU_ORTHOLOGUE AFUA_6G10090)"/>
    <property type="match status" value="1"/>
</dbReference>
<dbReference type="InterPro" id="IPR050857">
    <property type="entry name" value="D-2-hydroxyacid_DH"/>
</dbReference>
<dbReference type="InterPro" id="IPR029752">
    <property type="entry name" value="D-isomer_DH_CS1"/>
</dbReference>
<proteinExistence type="inferred from homology"/>
<feature type="domain" description="D-isomer specific 2-hydroxyacid dehydrogenase NAD-binding" evidence="7">
    <location>
        <begin position="132"/>
        <end position="313"/>
    </location>
</feature>
<dbReference type="GO" id="GO:0016616">
    <property type="term" value="F:oxidoreductase activity, acting on the CH-OH group of donors, NAD or NADP as acceptor"/>
    <property type="evidence" value="ECO:0007669"/>
    <property type="project" value="InterPro"/>
</dbReference>
<evidence type="ECO:0000256" key="2">
    <source>
        <dbReference type="ARBA" id="ARBA00022605"/>
    </source>
</evidence>
<dbReference type="EMBL" id="LYVF01000175">
    <property type="protein sequence ID" value="OAT80671.1"/>
    <property type="molecule type" value="Genomic_DNA"/>
</dbReference>
<evidence type="ECO:0000256" key="3">
    <source>
        <dbReference type="ARBA" id="ARBA00023002"/>
    </source>
</evidence>
<gene>
    <name evidence="8" type="ORF">A6M21_13120</name>
</gene>
<evidence type="ECO:0008006" key="10">
    <source>
        <dbReference type="Google" id="ProtNLM"/>
    </source>
</evidence>
<dbReference type="PROSITE" id="PS00671">
    <property type="entry name" value="D_2_HYDROXYACID_DH_3"/>
    <property type="match status" value="1"/>
</dbReference>
<evidence type="ECO:0000256" key="1">
    <source>
        <dbReference type="ARBA" id="ARBA00005854"/>
    </source>
</evidence>
<sequence length="349" mass="37465">MQLIIVDDGTLTARALCRELPPALAPYPVMVQIVHSAMKTTVTALRTGEAEQVREYYGSPAELAAKVTGADILVVHKSPVTEDVIAAAPGLRLIACARAHPVNVDLKAARRRRIPVVHAPGRAAESAADLTVALLLCLARNLYIVCRENDRGGAKLWQYENRSRLEGMDLAGKTLGIIGFGQVGRRVAARALAFHMQILVYSPHVNRDEIIAAGAGPAALEELLSAADFISLHTRPRADKTSLIGAPQLALMKKSACLVNTARGELIDENALFAALKEKRIRAAALDVLCDEPPPPDHPFFTLPNILLVPHLGGKTKEAPANAAAIVTREVANFLSGRPLEHLFKENGS</sequence>
<dbReference type="OrthoDB" id="9805416at2"/>
<feature type="domain" description="D-isomer specific 2-hydroxyacid dehydrogenase catalytic" evidence="6">
    <location>
        <begin position="41"/>
        <end position="342"/>
    </location>
</feature>
<dbReference type="SUPFAM" id="SSF52283">
    <property type="entry name" value="Formate/glycerate dehydrogenase catalytic domain-like"/>
    <property type="match status" value="1"/>
</dbReference>
<dbReference type="Proteomes" id="UP000078532">
    <property type="component" value="Unassembled WGS sequence"/>
</dbReference>
<evidence type="ECO:0000259" key="6">
    <source>
        <dbReference type="Pfam" id="PF00389"/>
    </source>
</evidence>